<dbReference type="InterPro" id="IPR010035">
    <property type="entry name" value="Thi_S"/>
</dbReference>
<dbReference type="InterPro" id="IPR016155">
    <property type="entry name" value="Mopterin_synth/thiamin_S_b"/>
</dbReference>
<dbReference type="AlphaFoldDB" id="A0A8J8M831"/>
<dbReference type="RefSeq" id="WP_212692283.1">
    <property type="nucleotide sequence ID" value="NZ_CP058561.1"/>
</dbReference>
<evidence type="ECO:0000313" key="1">
    <source>
        <dbReference type="EMBL" id="QUH28004.1"/>
    </source>
</evidence>
<accession>A0A8J8M831</accession>
<dbReference type="Gene3D" id="3.10.20.30">
    <property type="match status" value="1"/>
</dbReference>
<dbReference type="CDD" id="cd00565">
    <property type="entry name" value="Ubl_ThiS"/>
    <property type="match status" value="1"/>
</dbReference>
<keyword evidence="2" id="KW-1185">Reference proteome</keyword>
<protein>
    <submittedName>
        <fullName evidence="1">Sulfur carrier protein ThiS</fullName>
    </submittedName>
</protein>
<sequence>MRVNGTDIKLDEDINLYDFLVNNNYDITKIAVEHNSNIVPKIEYRNIMLKNNDTLEIVSFVGGG</sequence>
<dbReference type="SUPFAM" id="SSF54285">
    <property type="entry name" value="MoaD/ThiS"/>
    <property type="match status" value="1"/>
</dbReference>
<dbReference type="PANTHER" id="PTHR34472:SF1">
    <property type="entry name" value="SULFUR CARRIER PROTEIN THIS"/>
    <property type="match status" value="1"/>
</dbReference>
<dbReference type="KEGG" id="vgu:HYG85_03365"/>
<proteinExistence type="predicted"/>
<dbReference type="Proteomes" id="UP000677305">
    <property type="component" value="Chromosome"/>
</dbReference>
<dbReference type="InterPro" id="IPR003749">
    <property type="entry name" value="ThiS/MoaD-like"/>
</dbReference>
<reference evidence="1 2" key="1">
    <citation type="submission" date="2020-07" db="EMBL/GenBank/DDBJ databases">
        <title>Vallitalea guaymasensis genome.</title>
        <authorList>
            <person name="Postec A."/>
        </authorList>
    </citation>
    <scope>NUCLEOTIDE SEQUENCE [LARGE SCALE GENOMIC DNA]</scope>
    <source>
        <strain evidence="1 2">Ra1766G1</strain>
    </source>
</reference>
<evidence type="ECO:0000313" key="2">
    <source>
        <dbReference type="Proteomes" id="UP000677305"/>
    </source>
</evidence>
<dbReference type="NCBIfam" id="TIGR01683">
    <property type="entry name" value="thiS"/>
    <property type="match status" value="1"/>
</dbReference>
<gene>
    <name evidence="1" type="primary">thiS</name>
    <name evidence="1" type="ORF">HYG85_03365</name>
</gene>
<dbReference type="EMBL" id="CP058561">
    <property type="protein sequence ID" value="QUH28004.1"/>
    <property type="molecule type" value="Genomic_DNA"/>
</dbReference>
<dbReference type="PANTHER" id="PTHR34472">
    <property type="entry name" value="SULFUR CARRIER PROTEIN THIS"/>
    <property type="match status" value="1"/>
</dbReference>
<name>A0A8J8M831_9FIRM</name>
<dbReference type="InterPro" id="IPR012675">
    <property type="entry name" value="Beta-grasp_dom_sf"/>
</dbReference>
<organism evidence="1 2">
    <name type="scientific">Vallitalea guaymasensis</name>
    <dbReference type="NCBI Taxonomy" id="1185412"/>
    <lineage>
        <taxon>Bacteria</taxon>
        <taxon>Bacillati</taxon>
        <taxon>Bacillota</taxon>
        <taxon>Clostridia</taxon>
        <taxon>Lachnospirales</taxon>
        <taxon>Vallitaleaceae</taxon>
        <taxon>Vallitalea</taxon>
    </lineage>
</organism>
<dbReference type="Pfam" id="PF02597">
    <property type="entry name" value="ThiS"/>
    <property type="match status" value="1"/>
</dbReference>